<protein>
    <recommendedName>
        <fullName evidence="3">Lipoprotein</fullName>
    </recommendedName>
</protein>
<organism evidence="1 2">
    <name type="scientific">Streptomyces sanyensis</name>
    <dbReference type="NCBI Taxonomy" id="568869"/>
    <lineage>
        <taxon>Bacteria</taxon>
        <taxon>Bacillati</taxon>
        <taxon>Actinomycetota</taxon>
        <taxon>Actinomycetes</taxon>
        <taxon>Kitasatosporales</taxon>
        <taxon>Streptomycetaceae</taxon>
        <taxon>Streptomyces</taxon>
    </lineage>
</organism>
<gene>
    <name evidence="1" type="ORF">GCM10023329_33730</name>
</gene>
<dbReference type="PROSITE" id="PS51257">
    <property type="entry name" value="PROKAR_LIPOPROTEIN"/>
    <property type="match status" value="1"/>
</dbReference>
<accession>A0ABP9AJD3</accession>
<name>A0ABP9AJD3_9ACTN</name>
<evidence type="ECO:0000313" key="2">
    <source>
        <dbReference type="Proteomes" id="UP001501147"/>
    </source>
</evidence>
<comment type="caution">
    <text evidence="1">The sequence shown here is derived from an EMBL/GenBank/DDBJ whole genome shotgun (WGS) entry which is preliminary data.</text>
</comment>
<dbReference type="Proteomes" id="UP001501147">
    <property type="component" value="Unassembled WGS sequence"/>
</dbReference>
<dbReference type="RefSeq" id="WP_345614276.1">
    <property type="nucleotide sequence ID" value="NZ_BAABJV010000008.1"/>
</dbReference>
<evidence type="ECO:0000313" key="1">
    <source>
        <dbReference type="EMBL" id="GAA4781451.1"/>
    </source>
</evidence>
<proteinExistence type="predicted"/>
<dbReference type="EMBL" id="BAABJV010000008">
    <property type="protein sequence ID" value="GAA4781451.1"/>
    <property type="molecule type" value="Genomic_DNA"/>
</dbReference>
<sequence>MADRNRAWVLGAALLSVLTGCGGSGGPHEPHPSTAHRATPLARLEPIPLGGASPPEDAGRLTFLAELSFPHGRLVAYVAEDACGLLTDPGDRTEGGIRLESGFPGEGQGSDRYPGGPYGTVSGADGAGRWASLSCSRNAMVIDYVSGDPGAPGRTRGHATLTEVADNPATTRIVVGDTGIRERISRRAAAAAHRT</sequence>
<evidence type="ECO:0008006" key="3">
    <source>
        <dbReference type="Google" id="ProtNLM"/>
    </source>
</evidence>
<reference evidence="2" key="1">
    <citation type="journal article" date="2019" name="Int. J. Syst. Evol. Microbiol.">
        <title>The Global Catalogue of Microorganisms (GCM) 10K type strain sequencing project: providing services to taxonomists for standard genome sequencing and annotation.</title>
        <authorList>
            <consortium name="The Broad Institute Genomics Platform"/>
            <consortium name="The Broad Institute Genome Sequencing Center for Infectious Disease"/>
            <person name="Wu L."/>
            <person name="Ma J."/>
        </authorList>
    </citation>
    <scope>NUCLEOTIDE SEQUENCE [LARGE SCALE GENOMIC DNA]</scope>
    <source>
        <strain evidence="2">JCM 18324</strain>
    </source>
</reference>
<keyword evidence="2" id="KW-1185">Reference proteome</keyword>